<name>A0A3M0LK37_HIRRU</name>
<dbReference type="STRING" id="333673.A0A3M0LK37"/>
<dbReference type="PROSITE" id="PS50835">
    <property type="entry name" value="IG_LIKE"/>
    <property type="match status" value="1"/>
</dbReference>
<dbReference type="AlphaFoldDB" id="A0A3M0LK37"/>
<comment type="caution">
    <text evidence="3">The sequence shown here is derived from an EMBL/GenBank/DDBJ whole genome shotgun (WGS) entry which is preliminary data.</text>
</comment>
<keyword evidence="1" id="KW-1133">Transmembrane helix</keyword>
<dbReference type="SUPFAM" id="SSF48726">
    <property type="entry name" value="Immunoglobulin"/>
    <property type="match status" value="2"/>
</dbReference>
<dbReference type="SMART" id="SM00408">
    <property type="entry name" value="IGc2"/>
    <property type="match status" value="1"/>
</dbReference>
<dbReference type="GO" id="GO:0045124">
    <property type="term" value="P:regulation of bone resorption"/>
    <property type="evidence" value="ECO:0007669"/>
    <property type="project" value="TreeGrafter"/>
</dbReference>
<evidence type="ECO:0000313" key="3">
    <source>
        <dbReference type="EMBL" id="RMC19487.1"/>
    </source>
</evidence>
<dbReference type="PANTHER" id="PTHR46942">
    <property type="entry name" value="SIALIC ACID-BINDING IG-LIKE LECTIN 15"/>
    <property type="match status" value="1"/>
</dbReference>
<proteinExistence type="predicted"/>
<dbReference type="InterPro" id="IPR013783">
    <property type="entry name" value="Ig-like_fold"/>
</dbReference>
<reference evidence="3 4" key="1">
    <citation type="submission" date="2018-07" db="EMBL/GenBank/DDBJ databases">
        <title>A high quality draft genome assembly of the barn swallow (H. rustica rustica).</title>
        <authorList>
            <person name="Formenti G."/>
            <person name="Chiara M."/>
            <person name="Poveda L."/>
            <person name="Francoijs K.-J."/>
            <person name="Bonisoli-Alquati A."/>
            <person name="Canova L."/>
            <person name="Gianfranceschi L."/>
            <person name="Horner D.S."/>
            <person name="Saino N."/>
        </authorList>
    </citation>
    <scope>NUCLEOTIDE SEQUENCE [LARGE SCALE GENOMIC DNA]</scope>
    <source>
        <strain evidence="3">Chelidonia</strain>
        <tissue evidence="3">Blood</tissue>
    </source>
</reference>
<accession>A0A3M0LK37</accession>
<dbReference type="InterPro" id="IPR036179">
    <property type="entry name" value="Ig-like_dom_sf"/>
</dbReference>
<feature type="domain" description="Ig-like" evidence="2">
    <location>
        <begin position="191"/>
        <end position="260"/>
    </location>
</feature>
<dbReference type="InterPro" id="IPR042836">
    <property type="entry name" value="SIG15"/>
</dbReference>
<feature type="transmembrane region" description="Helical" evidence="1">
    <location>
        <begin position="281"/>
        <end position="305"/>
    </location>
</feature>
<keyword evidence="4" id="KW-1185">Reference proteome</keyword>
<protein>
    <recommendedName>
        <fullName evidence="2">Ig-like domain-containing protein</fullName>
    </recommendedName>
</protein>
<dbReference type="InterPro" id="IPR003598">
    <property type="entry name" value="Ig_sub2"/>
</dbReference>
<dbReference type="SMART" id="SM00409">
    <property type="entry name" value="IG"/>
    <property type="match status" value="2"/>
</dbReference>
<dbReference type="Proteomes" id="UP000269221">
    <property type="component" value="Unassembled WGS sequence"/>
</dbReference>
<evidence type="ECO:0000256" key="1">
    <source>
        <dbReference type="SAM" id="Phobius"/>
    </source>
</evidence>
<dbReference type="GO" id="GO:0005886">
    <property type="term" value="C:plasma membrane"/>
    <property type="evidence" value="ECO:0007669"/>
    <property type="project" value="TreeGrafter"/>
</dbReference>
<dbReference type="Pfam" id="PF07686">
    <property type="entry name" value="V-set"/>
    <property type="match status" value="1"/>
</dbReference>
<dbReference type="CDD" id="cd00096">
    <property type="entry name" value="Ig"/>
    <property type="match status" value="1"/>
</dbReference>
<organism evidence="3 4">
    <name type="scientific">Hirundo rustica rustica</name>
    <dbReference type="NCBI Taxonomy" id="333673"/>
    <lineage>
        <taxon>Eukaryota</taxon>
        <taxon>Metazoa</taxon>
        <taxon>Chordata</taxon>
        <taxon>Craniata</taxon>
        <taxon>Vertebrata</taxon>
        <taxon>Euteleostomi</taxon>
        <taxon>Archelosauria</taxon>
        <taxon>Archosauria</taxon>
        <taxon>Dinosauria</taxon>
        <taxon>Saurischia</taxon>
        <taxon>Theropoda</taxon>
        <taxon>Coelurosauria</taxon>
        <taxon>Aves</taxon>
        <taxon>Neognathae</taxon>
        <taxon>Neoaves</taxon>
        <taxon>Telluraves</taxon>
        <taxon>Australaves</taxon>
        <taxon>Passeriformes</taxon>
        <taxon>Sylvioidea</taxon>
        <taxon>Hirundinidae</taxon>
        <taxon>Hirundo</taxon>
    </lineage>
</organism>
<keyword evidence="1" id="KW-0472">Membrane</keyword>
<dbReference type="Gene3D" id="2.60.40.10">
    <property type="entry name" value="Immunoglobulins"/>
    <property type="match status" value="2"/>
</dbReference>
<dbReference type="InterPro" id="IPR003599">
    <property type="entry name" value="Ig_sub"/>
</dbReference>
<dbReference type="GO" id="GO:2001204">
    <property type="term" value="P:regulation of osteoclast development"/>
    <property type="evidence" value="ECO:0007669"/>
    <property type="project" value="TreeGrafter"/>
</dbReference>
<dbReference type="EMBL" id="QRBI01000095">
    <property type="protein sequence ID" value="RMC19487.1"/>
    <property type="molecule type" value="Genomic_DNA"/>
</dbReference>
<dbReference type="InterPro" id="IPR013106">
    <property type="entry name" value="Ig_V-set"/>
</dbReference>
<dbReference type="OrthoDB" id="6152887at2759"/>
<evidence type="ECO:0000259" key="2">
    <source>
        <dbReference type="PROSITE" id="PS50835"/>
    </source>
</evidence>
<dbReference type="InterPro" id="IPR007110">
    <property type="entry name" value="Ig-like_dom"/>
</dbReference>
<evidence type="ECO:0000313" key="4">
    <source>
        <dbReference type="Proteomes" id="UP000269221"/>
    </source>
</evidence>
<gene>
    <name evidence="3" type="ORF">DUI87_04099</name>
</gene>
<dbReference type="PANTHER" id="PTHR46942:SF1">
    <property type="entry name" value="SIALIC ACID-BINDING IG-LIKE LECTIN 15"/>
    <property type="match status" value="1"/>
</dbReference>
<sequence>MGRLLQALSELCVNPVGAAVAVTIQEGDSGALQQHPRQGVQCNGWSVHVPSDVTGELGKMVILPCTFTLPYKTFDRALTAIWRIKEPYNGTVIFKCVSQSSSELCKTAISHKNKYRLLGNPRHKDLSIRVDNLTWSDSEKYFCRVELAGDIQDKYESRNGIKLHVIGVLHQICLCSLTYSPSPVVIPTAAPRIINITVSSSKDHTFQAHCTAEGEPAPALTWTGPPYSNLSSTSSSSHRVTKELRSLTHDGKYTCTAVNSHGRAEGAVYFYKFRASDSSSFMILIFVPLGIKVVILVVILSFTVFSREGQCRDFSPSDWQPGMDVPTSQAEGDWVCLGGGSANDFMIFCPKRTVLAGNLRRAKSSWLPGHCLLTERPLEIQREQEFP</sequence>
<keyword evidence="1" id="KW-0812">Transmembrane</keyword>
<dbReference type="GO" id="GO:0032956">
    <property type="term" value="P:regulation of actin cytoskeleton organization"/>
    <property type="evidence" value="ECO:0007669"/>
    <property type="project" value="TreeGrafter"/>
</dbReference>